<evidence type="ECO:0000313" key="6">
    <source>
        <dbReference type="EMBL" id="MDV7265311.1"/>
    </source>
</evidence>
<dbReference type="GO" id="GO:0000976">
    <property type="term" value="F:transcription cis-regulatory region binding"/>
    <property type="evidence" value="ECO:0007669"/>
    <property type="project" value="TreeGrafter"/>
</dbReference>
<sequence>MTDLRDETPAPGQPIRDLSSSEERLLTAATMLFSDRGFEATTTRDISAMAGLSPAAMYVHFSSKEELLFRLVCRAHERALAQVLDAVAPFTDPIDRVRALVRDFSMLHATNFRKARIRAVREPAPPRGAP</sequence>
<dbReference type="PANTHER" id="PTHR30055:SF234">
    <property type="entry name" value="HTH-TYPE TRANSCRIPTIONAL REGULATOR BETI"/>
    <property type="match status" value="1"/>
</dbReference>
<keyword evidence="3" id="KW-0804">Transcription</keyword>
<evidence type="ECO:0000256" key="4">
    <source>
        <dbReference type="PROSITE-ProRule" id="PRU00335"/>
    </source>
</evidence>
<dbReference type="Proteomes" id="UP001185863">
    <property type="component" value="Unassembled WGS sequence"/>
</dbReference>
<name>A0AAE5A698_9NOCA</name>
<dbReference type="InterPro" id="IPR009057">
    <property type="entry name" value="Homeodomain-like_sf"/>
</dbReference>
<feature type="DNA-binding region" description="H-T-H motif" evidence="4">
    <location>
        <begin position="42"/>
        <end position="61"/>
    </location>
</feature>
<dbReference type="GO" id="GO:0003700">
    <property type="term" value="F:DNA-binding transcription factor activity"/>
    <property type="evidence" value="ECO:0007669"/>
    <property type="project" value="TreeGrafter"/>
</dbReference>
<dbReference type="AlphaFoldDB" id="A0AAE5A698"/>
<dbReference type="RefSeq" id="WP_317747164.1">
    <property type="nucleotide sequence ID" value="NZ_JAWLUP010000023.1"/>
</dbReference>
<dbReference type="InterPro" id="IPR001647">
    <property type="entry name" value="HTH_TetR"/>
</dbReference>
<reference evidence="6" key="1">
    <citation type="submission" date="2023-10" db="EMBL/GenBank/DDBJ databases">
        <title>Development of a sustainable strategy for remediation of hydrocarbon-contaminated territories based on the waste exchange concept.</title>
        <authorList>
            <person name="Krivoruchko A."/>
        </authorList>
    </citation>
    <scope>NUCLEOTIDE SEQUENCE</scope>
    <source>
        <strain evidence="6">IEGM 68</strain>
    </source>
</reference>
<dbReference type="Gene3D" id="1.10.357.10">
    <property type="entry name" value="Tetracycline Repressor, domain 2"/>
    <property type="match status" value="1"/>
</dbReference>
<accession>A0AAE5A698</accession>
<evidence type="ECO:0000256" key="2">
    <source>
        <dbReference type="ARBA" id="ARBA00023125"/>
    </source>
</evidence>
<evidence type="ECO:0000259" key="5">
    <source>
        <dbReference type="PROSITE" id="PS50977"/>
    </source>
</evidence>
<dbReference type="Pfam" id="PF00440">
    <property type="entry name" value="TetR_N"/>
    <property type="match status" value="1"/>
</dbReference>
<evidence type="ECO:0000256" key="3">
    <source>
        <dbReference type="ARBA" id="ARBA00023163"/>
    </source>
</evidence>
<dbReference type="PROSITE" id="PS50977">
    <property type="entry name" value="HTH_TETR_2"/>
    <property type="match status" value="1"/>
</dbReference>
<evidence type="ECO:0000313" key="7">
    <source>
        <dbReference type="Proteomes" id="UP001185863"/>
    </source>
</evidence>
<dbReference type="EMBL" id="JAWLUP010000023">
    <property type="protein sequence ID" value="MDV7265311.1"/>
    <property type="molecule type" value="Genomic_DNA"/>
</dbReference>
<dbReference type="SUPFAM" id="SSF46689">
    <property type="entry name" value="Homeodomain-like"/>
    <property type="match status" value="1"/>
</dbReference>
<dbReference type="InterPro" id="IPR023772">
    <property type="entry name" value="DNA-bd_HTH_TetR-type_CS"/>
</dbReference>
<keyword evidence="2 4" id="KW-0238">DNA-binding</keyword>
<dbReference type="PANTHER" id="PTHR30055">
    <property type="entry name" value="HTH-TYPE TRANSCRIPTIONAL REGULATOR RUTR"/>
    <property type="match status" value="1"/>
</dbReference>
<organism evidence="6 7">
    <name type="scientific">Rhodococcus oxybenzonivorans</name>
    <dbReference type="NCBI Taxonomy" id="1990687"/>
    <lineage>
        <taxon>Bacteria</taxon>
        <taxon>Bacillati</taxon>
        <taxon>Actinomycetota</taxon>
        <taxon>Actinomycetes</taxon>
        <taxon>Mycobacteriales</taxon>
        <taxon>Nocardiaceae</taxon>
        <taxon>Rhodococcus</taxon>
    </lineage>
</organism>
<proteinExistence type="predicted"/>
<evidence type="ECO:0000256" key="1">
    <source>
        <dbReference type="ARBA" id="ARBA00023015"/>
    </source>
</evidence>
<dbReference type="InterPro" id="IPR050109">
    <property type="entry name" value="HTH-type_TetR-like_transc_reg"/>
</dbReference>
<keyword evidence="1" id="KW-0805">Transcription regulation</keyword>
<feature type="domain" description="HTH tetR-type" evidence="5">
    <location>
        <begin position="19"/>
        <end position="79"/>
    </location>
</feature>
<dbReference type="PRINTS" id="PR00455">
    <property type="entry name" value="HTHTETR"/>
</dbReference>
<dbReference type="PROSITE" id="PS01081">
    <property type="entry name" value="HTH_TETR_1"/>
    <property type="match status" value="1"/>
</dbReference>
<gene>
    <name evidence="6" type="ORF">R4315_12235</name>
</gene>
<protein>
    <submittedName>
        <fullName evidence="6">Helix-turn-helix domain-containing protein</fullName>
    </submittedName>
</protein>
<comment type="caution">
    <text evidence="6">The sequence shown here is derived from an EMBL/GenBank/DDBJ whole genome shotgun (WGS) entry which is preliminary data.</text>
</comment>